<gene>
    <name evidence="8" type="ORF">Cgig2_022010</name>
</gene>
<organism evidence="8 9">
    <name type="scientific">Carnegiea gigantea</name>
    <dbReference type="NCBI Taxonomy" id="171969"/>
    <lineage>
        <taxon>Eukaryota</taxon>
        <taxon>Viridiplantae</taxon>
        <taxon>Streptophyta</taxon>
        <taxon>Embryophyta</taxon>
        <taxon>Tracheophyta</taxon>
        <taxon>Spermatophyta</taxon>
        <taxon>Magnoliopsida</taxon>
        <taxon>eudicotyledons</taxon>
        <taxon>Gunneridae</taxon>
        <taxon>Pentapetalae</taxon>
        <taxon>Caryophyllales</taxon>
        <taxon>Cactineae</taxon>
        <taxon>Cactaceae</taxon>
        <taxon>Cactoideae</taxon>
        <taxon>Echinocereeae</taxon>
        <taxon>Carnegiea</taxon>
    </lineage>
</organism>
<dbReference type="AlphaFoldDB" id="A0A9Q1KTJ3"/>
<sequence>MDVVLALSSTLSPQLLPQNPSSLKFCHFHPKFSASNPNVRISSSTFRLSSFASPKSSLQFYQTTRSSPNFDPSFNLGFDEIGLSPVLGSSASAPQTRETATSDAMADVMGLLFKERVVFLGSSIDDYVADAIIGQLMLLDAQNPTKDIRLFINSSGGSLSATIAIVDVVQLLRSDVSTVAFGICASTASLVLCSGSKGKRLAMPNARIMIHQPQGDASGRARNVEVEAREIMQNKDYVIRIISERSGRPYEQVEKDLDKDLYMSAIEAVDYGLIDGVIDREKIIPIPPLPERVKSRLNLEEIHKNLRKFVIPEIPDDEIY</sequence>
<evidence type="ECO:0000256" key="5">
    <source>
        <dbReference type="ARBA" id="ARBA00034021"/>
    </source>
</evidence>
<dbReference type="InterPro" id="IPR023562">
    <property type="entry name" value="ClpP/TepA"/>
</dbReference>
<dbReference type="GO" id="GO:0006515">
    <property type="term" value="P:protein quality control for misfolded or incompletely synthesized proteins"/>
    <property type="evidence" value="ECO:0007669"/>
    <property type="project" value="TreeGrafter"/>
</dbReference>
<dbReference type="InterPro" id="IPR029045">
    <property type="entry name" value="ClpP/crotonase-like_dom_sf"/>
</dbReference>
<dbReference type="GO" id="GO:0009368">
    <property type="term" value="C:endopeptidase Clp complex"/>
    <property type="evidence" value="ECO:0007669"/>
    <property type="project" value="TreeGrafter"/>
</dbReference>
<dbReference type="Gene3D" id="3.90.226.10">
    <property type="entry name" value="2-enoyl-CoA Hydratase, Chain A, domain 1"/>
    <property type="match status" value="1"/>
</dbReference>
<protein>
    <recommendedName>
        <fullName evidence="7">ATP-dependent Clp protease proteolytic subunit</fullName>
    </recommendedName>
</protein>
<dbReference type="SUPFAM" id="SSF52096">
    <property type="entry name" value="ClpP/crotonase"/>
    <property type="match status" value="1"/>
</dbReference>
<evidence type="ECO:0000256" key="3">
    <source>
        <dbReference type="ARBA" id="ARBA00022801"/>
    </source>
</evidence>
<name>A0A9Q1KTJ3_9CARY</name>
<dbReference type="OrthoDB" id="2017408at2759"/>
<keyword evidence="9" id="KW-1185">Reference proteome</keyword>
<proteinExistence type="inferred from homology"/>
<comment type="similarity">
    <text evidence="1 7">Belongs to the peptidase S14 family.</text>
</comment>
<dbReference type="PANTHER" id="PTHR10381:SF24">
    <property type="entry name" value="ATP-DEPENDENT CLP PROTEASE PROTEOLYTIC SUBUNIT 4, CHLOROPLASTIC"/>
    <property type="match status" value="1"/>
</dbReference>
<reference evidence="8" key="1">
    <citation type="submission" date="2022-04" db="EMBL/GenBank/DDBJ databases">
        <title>Carnegiea gigantea Genome sequencing and assembly v2.</title>
        <authorList>
            <person name="Copetti D."/>
            <person name="Sanderson M.J."/>
            <person name="Burquez A."/>
            <person name="Wojciechowski M.F."/>
        </authorList>
    </citation>
    <scope>NUCLEOTIDE SEQUENCE</scope>
    <source>
        <strain evidence="8">SGP5-SGP5p</strain>
        <tissue evidence="8">Aerial part</tissue>
    </source>
</reference>
<dbReference type="GO" id="GO:0004252">
    <property type="term" value="F:serine-type endopeptidase activity"/>
    <property type="evidence" value="ECO:0007669"/>
    <property type="project" value="UniProtKB-EC"/>
</dbReference>
<dbReference type="PRINTS" id="PR00127">
    <property type="entry name" value="CLPPROTEASEP"/>
</dbReference>
<evidence type="ECO:0000256" key="2">
    <source>
        <dbReference type="ARBA" id="ARBA00022670"/>
    </source>
</evidence>
<dbReference type="CDD" id="cd07017">
    <property type="entry name" value="S14_ClpP_2"/>
    <property type="match status" value="1"/>
</dbReference>
<evidence type="ECO:0000313" key="9">
    <source>
        <dbReference type="Proteomes" id="UP001153076"/>
    </source>
</evidence>
<evidence type="ECO:0000256" key="6">
    <source>
        <dbReference type="PROSITE-ProRule" id="PRU10086"/>
    </source>
</evidence>
<keyword evidence="3" id="KW-0378">Hydrolase</keyword>
<dbReference type="GO" id="GO:0009532">
    <property type="term" value="C:plastid stroma"/>
    <property type="evidence" value="ECO:0007669"/>
    <property type="project" value="UniProtKB-ARBA"/>
</dbReference>
<feature type="active site" evidence="6">
    <location>
        <position position="211"/>
    </location>
</feature>
<evidence type="ECO:0000256" key="1">
    <source>
        <dbReference type="ARBA" id="ARBA00007039"/>
    </source>
</evidence>
<dbReference type="Pfam" id="PF00574">
    <property type="entry name" value="CLP_protease"/>
    <property type="match status" value="1"/>
</dbReference>
<comment type="catalytic activity">
    <reaction evidence="5 6">
        <text>Hydrolysis of proteins to small peptides in the presence of ATP and magnesium. alpha-casein is the usual test substrate. In the absence of ATP, only oligopeptides shorter than five residues are hydrolyzed (such as succinyl-Leu-Tyr-|-NHMec, and Leu-Tyr-Leu-|-Tyr-Trp, in which cleavage of the -Tyr-|-Leu- and -Tyr-|-Trp bonds also occurs).</text>
        <dbReference type="EC" id="3.4.21.92"/>
    </reaction>
</comment>
<dbReference type="InterPro" id="IPR033135">
    <property type="entry name" value="ClpP_His_AS"/>
</dbReference>
<keyword evidence="2" id="KW-0645">Protease</keyword>
<dbReference type="PROSITE" id="PS00382">
    <property type="entry name" value="CLP_PROTEASE_HIS"/>
    <property type="match status" value="1"/>
</dbReference>
<dbReference type="GO" id="GO:0004176">
    <property type="term" value="F:ATP-dependent peptidase activity"/>
    <property type="evidence" value="ECO:0007669"/>
    <property type="project" value="InterPro"/>
</dbReference>
<dbReference type="GO" id="GO:0051117">
    <property type="term" value="F:ATPase binding"/>
    <property type="evidence" value="ECO:0007669"/>
    <property type="project" value="TreeGrafter"/>
</dbReference>
<dbReference type="PANTHER" id="PTHR10381">
    <property type="entry name" value="ATP-DEPENDENT CLP PROTEASE PROTEOLYTIC SUBUNIT"/>
    <property type="match status" value="1"/>
</dbReference>
<evidence type="ECO:0000313" key="8">
    <source>
        <dbReference type="EMBL" id="KAJ8448382.1"/>
    </source>
</evidence>
<comment type="caution">
    <text evidence="8">The sequence shown here is derived from an EMBL/GenBank/DDBJ whole genome shotgun (WGS) entry which is preliminary data.</text>
</comment>
<accession>A0A9Q1KTJ3</accession>
<dbReference type="Proteomes" id="UP001153076">
    <property type="component" value="Unassembled WGS sequence"/>
</dbReference>
<evidence type="ECO:0000256" key="7">
    <source>
        <dbReference type="RuleBase" id="RU003567"/>
    </source>
</evidence>
<dbReference type="InterPro" id="IPR001907">
    <property type="entry name" value="ClpP"/>
</dbReference>
<evidence type="ECO:0000256" key="4">
    <source>
        <dbReference type="ARBA" id="ARBA00022825"/>
    </source>
</evidence>
<dbReference type="HAMAP" id="MF_00444">
    <property type="entry name" value="ClpP"/>
    <property type="match status" value="1"/>
</dbReference>
<dbReference type="EMBL" id="JAKOGI010000030">
    <property type="protein sequence ID" value="KAJ8448382.1"/>
    <property type="molecule type" value="Genomic_DNA"/>
</dbReference>
<keyword evidence="4" id="KW-0720">Serine protease</keyword>